<evidence type="ECO:0000256" key="4">
    <source>
        <dbReference type="ARBA" id="ARBA00022722"/>
    </source>
</evidence>
<accession>A0AAV0XPZ0</accession>
<comment type="subcellular location">
    <subcellularLocation>
        <location evidence="2">Nucleus</location>
    </subcellularLocation>
</comment>
<dbReference type="AlphaFoldDB" id="A0AAV0XPZ0"/>
<dbReference type="GO" id="GO:0004518">
    <property type="term" value="F:nuclease activity"/>
    <property type="evidence" value="ECO:0007669"/>
    <property type="project" value="UniProtKB-KW"/>
</dbReference>
<dbReference type="GO" id="GO:0016787">
    <property type="term" value="F:hydrolase activity"/>
    <property type="evidence" value="ECO:0007669"/>
    <property type="project" value="UniProtKB-KW"/>
</dbReference>
<dbReference type="GO" id="GO:0046872">
    <property type="term" value="F:metal ion binding"/>
    <property type="evidence" value="ECO:0007669"/>
    <property type="project" value="UniProtKB-KW"/>
</dbReference>
<comment type="similarity">
    <text evidence="3">Belongs to the HARBI1 family.</text>
</comment>
<proteinExistence type="inferred from homology"/>
<evidence type="ECO:0000256" key="1">
    <source>
        <dbReference type="ARBA" id="ARBA00001968"/>
    </source>
</evidence>
<dbReference type="InterPro" id="IPR045249">
    <property type="entry name" value="HARBI1-like"/>
</dbReference>
<dbReference type="PANTHER" id="PTHR22930:SF269">
    <property type="entry name" value="NUCLEASE HARBI1-LIKE PROTEIN"/>
    <property type="match status" value="1"/>
</dbReference>
<evidence type="ECO:0000313" key="10">
    <source>
        <dbReference type="Proteomes" id="UP001160148"/>
    </source>
</evidence>
<dbReference type="EMBL" id="CARXXK010000427">
    <property type="protein sequence ID" value="CAI6370560.1"/>
    <property type="molecule type" value="Genomic_DNA"/>
</dbReference>
<dbReference type="GO" id="GO:0005634">
    <property type="term" value="C:nucleus"/>
    <property type="evidence" value="ECO:0007669"/>
    <property type="project" value="UniProtKB-SubCell"/>
</dbReference>
<dbReference type="InterPro" id="IPR027806">
    <property type="entry name" value="HARBI1_dom"/>
</dbReference>
<comment type="cofactor">
    <cofactor evidence="1">
        <name>a divalent metal cation</name>
        <dbReference type="ChEBI" id="CHEBI:60240"/>
    </cofactor>
</comment>
<dbReference type="Pfam" id="PF13359">
    <property type="entry name" value="DDE_Tnp_4"/>
    <property type="match status" value="1"/>
</dbReference>
<evidence type="ECO:0000256" key="3">
    <source>
        <dbReference type="ARBA" id="ARBA00006958"/>
    </source>
</evidence>
<comment type="caution">
    <text evidence="9">The sequence shown here is derived from an EMBL/GenBank/DDBJ whole genome shotgun (WGS) entry which is preliminary data.</text>
</comment>
<evidence type="ECO:0000313" key="9">
    <source>
        <dbReference type="EMBL" id="CAI6370560.1"/>
    </source>
</evidence>
<dbReference type="PANTHER" id="PTHR22930">
    <property type="match status" value="1"/>
</dbReference>
<evidence type="ECO:0000256" key="6">
    <source>
        <dbReference type="ARBA" id="ARBA00022801"/>
    </source>
</evidence>
<sequence length="336" mass="38465">MSQSQFYELLTKIQTKIQKQNTTFREAISPKEKLMVCLRFLATGDSFQTISFSYRLGHSTVHYIVKEVCKAIVDELLAEVMPQPKEKDWEKIADDFWKMWNFPNCLGALDGKHVEIFAPPNSGSQYFNCKKTFSINLLALVDANYKFIAVDVGSYGKNSDGGIFANSNLGKALEQNKLHVPKDKNLPGTQCPVPYVIVADEAFPLKTYLLRPYPGSVINGDIQKQVFNYRLSRARRVSENAFGNLVQKFRIFFRSIKSLPENIDNIILTTCILHNYIKDNILITQHLDPPECEPNWGRIHRQGGNALTTAFNVRETYKTFFNSENGSLPWQRDKFM</sequence>
<evidence type="ECO:0000256" key="2">
    <source>
        <dbReference type="ARBA" id="ARBA00004123"/>
    </source>
</evidence>
<evidence type="ECO:0000259" key="8">
    <source>
        <dbReference type="Pfam" id="PF13359"/>
    </source>
</evidence>
<gene>
    <name evidence="9" type="ORF">MEUPH1_LOCUS24667</name>
</gene>
<keyword evidence="7" id="KW-0539">Nucleus</keyword>
<evidence type="ECO:0000256" key="7">
    <source>
        <dbReference type="ARBA" id="ARBA00023242"/>
    </source>
</evidence>
<dbReference type="Proteomes" id="UP001160148">
    <property type="component" value="Unassembled WGS sequence"/>
</dbReference>
<name>A0AAV0XPZ0_9HEMI</name>
<keyword evidence="6" id="KW-0378">Hydrolase</keyword>
<keyword evidence="5" id="KW-0479">Metal-binding</keyword>
<feature type="domain" description="DDE Tnp4" evidence="8">
    <location>
        <begin position="109"/>
        <end position="275"/>
    </location>
</feature>
<keyword evidence="4" id="KW-0540">Nuclease</keyword>
<protein>
    <recommendedName>
        <fullName evidence="8">DDE Tnp4 domain-containing protein</fullName>
    </recommendedName>
</protein>
<evidence type="ECO:0000256" key="5">
    <source>
        <dbReference type="ARBA" id="ARBA00022723"/>
    </source>
</evidence>
<organism evidence="9 10">
    <name type="scientific">Macrosiphum euphorbiae</name>
    <name type="common">potato aphid</name>
    <dbReference type="NCBI Taxonomy" id="13131"/>
    <lineage>
        <taxon>Eukaryota</taxon>
        <taxon>Metazoa</taxon>
        <taxon>Ecdysozoa</taxon>
        <taxon>Arthropoda</taxon>
        <taxon>Hexapoda</taxon>
        <taxon>Insecta</taxon>
        <taxon>Pterygota</taxon>
        <taxon>Neoptera</taxon>
        <taxon>Paraneoptera</taxon>
        <taxon>Hemiptera</taxon>
        <taxon>Sternorrhyncha</taxon>
        <taxon>Aphidomorpha</taxon>
        <taxon>Aphidoidea</taxon>
        <taxon>Aphididae</taxon>
        <taxon>Macrosiphini</taxon>
        <taxon>Macrosiphum</taxon>
    </lineage>
</organism>
<keyword evidence="10" id="KW-1185">Reference proteome</keyword>
<reference evidence="9 10" key="1">
    <citation type="submission" date="2023-01" db="EMBL/GenBank/DDBJ databases">
        <authorList>
            <person name="Whitehead M."/>
        </authorList>
    </citation>
    <scope>NUCLEOTIDE SEQUENCE [LARGE SCALE GENOMIC DNA]</scope>
</reference>